<evidence type="ECO:0000256" key="3">
    <source>
        <dbReference type="ARBA" id="ARBA00022596"/>
    </source>
</evidence>
<evidence type="ECO:0000256" key="6">
    <source>
        <dbReference type="ARBA" id="ARBA00023136"/>
    </source>
</evidence>
<comment type="caution">
    <text evidence="7">Lacks conserved residue(s) required for the propagation of feature annotation.</text>
</comment>
<protein>
    <recommendedName>
        <fullName evidence="7">Nickel/cobalt efflux system</fullName>
    </recommendedName>
</protein>
<evidence type="ECO:0000256" key="2">
    <source>
        <dbReference type="ARBA" id="ARBA00022448"/>
    </source>
</evidence>
<keyword evidence="3" id="KW-0533">Nickel</keyword>
<sequence length="229" mass="23639">MLALLGGCLLGLTLGMRHALEPDHLAAVSTLTVEKARPFRESLLLGAVWGVGHSLALLLVGGSLAVLRTEMPEQVASILEFAVAVMVVGLGTRALVQAVREGTRGMATTHQHGSTRHTHAGHAEHIHVGRWALARRPLFVGLMHGLAGSGALTALVLADLPTATARLLYIVAFGLGSVGGMAVLTGLAGLPLRRLVGQGSARALVLGAAGALSVCIGAWWGWEAASSWL</sequence>
<feature type="transmembrane region" description="Helical" evidence="7">
    <location>
        <begin position="138"/>
        <end position="158"/>
    </location>
</feature>
<comment type="similarity">
    <text evidence="7">Belongs to the NiCoT transporter (TC 2.A.52) family.</text>
</comment>
<keyword evidence="5 7" id="KW-1133">Transmembrane helix</keyword>
<feature type="transmembrane region" description="Helical" evidence="7">
    <location>
        <begin position="204"/>
        <end position="222"/>
    </location>
</feature>
<proteinExistence type="inferred from homology"/>
<keyword evidence="4 7" id="KW-0812">Transmembrane</keyword>
<organism evidence="8 9">
    <name type="scientific">Hyalangium rubrum</name>
    <dbReference type="NCBI Taxonomy" id="3103134"/>
    <lineage>
        <taxon>Bacteria</taxon>
        <taxon>Pseudomonadati</taxon>
        <taxon>Myxococcota</taxon>
        <taxon>Myxococcia</taxon>
        <taxon>Myxococcales</taxon>
        <taxon>Cystobacterineae</taxon>
        <taxon>Archangiaceae</taxon>
        <taxon>Hyalangium</taxon>
    </lineage>
</organism>
<accession>A0ABU5HHG3</accession>
<comment type="caution">
    <text evidence="8">The sequence shown here is derived from an EMBL/GenBank/DDBJ whole genome shotgun (WGS) entry which is preliminary data.</text>
</comment>
<comment type="subcellular location">
    <subcellularLocation>
        <location evidence="7">Cell membrane</location>
        <topology evidence="7">Multi-pass membrane protein</topology>
    </subcellularLocation>
    <subcellularLocation>
        <location evidence="1">Endomembrane system</location>
        <topology evidence="1">Multi-pass membrane protein</topology>
    </subcellularLocation>
</comment>
<feature type="transmembrane region" description="Helical" evidence="7">
    <location>
        <begin position="43"/>
        <end position="67"/>
    </location>
</feature>
<evidence type="ECO:0000313" key="8">
    <source>
        <dbReference type="EMBL" id="MDY7232273.1"/>
    </source>
</evidence>
<dbReference type="EMBL" id="JAXIVS010000019">
    <property type="protein sequence ID" value="MDY7232273.1"/>
    <property type="molecule type" value="Genomic_DNA"/>
</dbReference>
<dbReference type="InterPro" id="IPR052776">
    <property type="entry name" value="Chloro_ReproSupport/MetalTrans"/>
</dbReference>
<keyword evidence="2 7" id="KW-0813">Transport</keyword>
<feature type="transmembrane region" description="Helical" evidence="7">
    <location>
        <begin position="170"/>
        <end position="192"/>
    </location>
</feature>
<keyword evidence="6 7" id="KW-0472">Membrane</keyword>
<dbReference type="RefSeq" id="WP_321550987.1">
    <property type="nucleotide sequence ID" value="NZ_JAXIVS010000019.1"/>
</dbReference>
<name>A0ABU5HHG3_9BACT</name>
<evidence type="ECO:0000256" key="1">
    <source>
        <dbReference type="ARBA" id="ARBA00004127"/>
    </source>
</evidence>
<evidence type="ECO:0000313" key="9">
    <source>
        <dbReference type="Proteomes" id="UP001291309"/>
    </source>
</evidence>
<dbReference type="PANTHER" id="PTHR33876">
    <property type="entry name" value="UNNAMED PRODUCT"/>
    <property type="match status" value="1"/>
</dbReference>
<evidence type="ECO:0000256" key="7">
    <source>
        <dbReference type="RuleBase" id="RU362101"/>
    </source>
</evidence>
<dbReference type="Pfam" id="PF03824">
    <property type="entry name" value="NicO"/>
    <property type="match status" value="1"/>
</dbReference>
<keyword evidence="9" id="KW-1185">Reference proteome</keyword>
<evidence type="ECO:0000256" key="4">
    <source>
        <dbReference type="ARBA" id="ARBA00022692"/>
    </source>
</evidence>
<dbReference type="Proteomes" id="UP001291309">
    <property type="component" value="Unassembled WGS sequence"/>
</dbReference>
<dbReference type="PANTHER" id="PTHR33876:SF4">
    <property type="entry name" value="CHLOROPLAST PROTEIN FOR GROWTH AND FERTILITY 2"/>
    <property type="match status" value="1"/>
</dbReference>
<dbReference type="InterPro" id="IPR011541">
    <property type="entry name" value="Ni/Co_transpt_high_affinity"/>
</dbReference>
<evidence type="ECO:0000256" key="5">
    <source>
        <dbReference type="ARBA" id="ARBA00022989"/>
    </source>
</evidence>
<gene>
    <name evidence="8" type="ORF">SYV04_38145</name>
</gene>
<reference evidence="8 9" key="1">
    <citation type="submission" date="2023-12" db="EMBL/GenBank/DDBJ databases">
        <title>the genome sequence of Hyalangium sp. s54d21.</title>
        <authorList>
            <person name="Zhang X."/>
        </authorList>
    </citation>
    <scope>NUCLEOTIDE SEQUENCE [LARGE SCALE GENOMIC DNA]</scope>
    <source>
        <strain evidence="9">s54d21</strain>
    </source>
</reference>